<dbReference type="InterPro" id="IPR013229">
    <property type="entry name" value="PEGA"/>
</dbReference>
<protein>
    <submittedName>
        <fullName evidence="2">PEGA domain-containing protein</fullName>
    </submittedName>
</protein>
<evidence type="ECO:0000259" key="1">
    <source>
        <dbReference type="Pfam" id="PF08308"/>
    </source>
</evidence>
<dbReference type="PANTHER" id="PTHR36194">
    <property type="entry name" value="S-LAYER-LIKE PROTEIN"/>
    <property type="match status" value="1"/>
</dbReference>
<feature type="domain" description="PEGA" evidence="1">
    <location>
        <begin position="373"/>
        <end position="442"/>
    </location>
</feature>
<dbReference type="AlphaFoldDB" id="A0A9D2J244"/>
<evidence type="ECO:0000313" key="2">
    <source>
        <dbReference type="EMBL" id="HIZ33457.1"/>
    </source>
</evidence>
<name>A0A9D2J244_9BACE</name>
<dbReference type="PANTHER" id="PTHR36194:SF1">
    <property type="entry name" value="S-LAYER-LIKE PROTEIN"/>
    <property type="match status" value="1"/>
</dbReference>
<dbReference type="EMBL" id="DXBX01000062">
    <property type="protein sequence ID" value="HIZ33457.1"/>
    <property type="molecule type" value="Genomic_DNA"/>
</dbReference>
<evidence type="ECO:0000313" key="3">
    <source>
        <dbReference type="Proteomes" id="UP000824028"/>
    </source>
</evidence>
<proteinExistence type="predicted"/>
<accession>A0A9D2J244</accession>
<comment type="caution">
    <text evidence="2">The sequence shown here is derived from an EMBL/GenBank/DDBJ whole genome shotgun (WGS) entry which is preliminary data.</text>
</comment>
<organism evidence="2 3">
    <name type="scientific">Candidatus Bacteroides merdigallinarum</name>
    <dbReference type="NCBI Taxonomy" id="2838473"/>
    <lineage>
        <taxon>Bacteria</taxon>
        <taxon>Pseudomonadati</taxon>
        <taxon>Bacteroidota</taxon>
        <taxon>Bacteroidia</taxon>
        <taxon>Bacteroidales</taxon>
        <taxon>Bacteroidaceae</taxon>
        <taxon>Bacteroides</taxon>
    </lineage>
</organism>
<dbReference type="Proteomes" id="UP000824028">
    <property type="component" value="Unassembled WGS sequence"/>
</dbReference>
<reference evidence="2" key="1">
    <citation type="journal article" date="2021" name="PeerJ">
        <title>Extensive microbial diversity within the chicken gut microbiome revealed by metagenomics and culture.</title>
        <authorList>
            <person name="Gilroy R."/>
            <person name="Ravi A."/>
            <person name="Getino M."/>
            <person name="Pursley I."/>
            <person name="Horton D.L."/>
            <person name="Alikhan N.F."/>
            <person name="Baker D."/>
            <person name="Gharbi K."/>
            <person name="Hall N."/>
            <person name="Watson M."/>
            <person name="Adriaenssens E.M."/>
            <person name="Foster-Nyarko E."/>
            <person name="Jarju S."/>
            <person name="Secka A."/>
            <person name="Antonio M."/>
            <person name="Oren A."/>
            <person name="Chaudhuri R.R."/>
            <person name="La Ragione R."/>
            <person name="Hildebrand F."/>
            <person name="Pallen M.J."/>
        </authorList>
    </citation>
    <scope>NUCLEOTIDE SEQUENCE</scope>
    <source>
        <strain evidence="2">ChiHjej9B8-1298</strain>
    </source>
</reference>
<gene>
    <name evidence="2" type="ORF">H9814_07975</name>
</gene>
<dbReference type="Pfam" id="PF08308">
    <property type="entry name" value="PEGA"/>
    <property type="match status" value="1"/>
</dbReference>
<sequence length="443" mass="50564">MWTTSKSSLLLLALWLFLPIVSLKAQQMTVKDFRKSTHLWPLPKHYPIDKKQAWLDFFTAETDFSFLADGKTPIEAQPGEGLLTLLLPHKTQFVVIQHPRYGLYTWKVPGKSLRKKKHYQATLVTFDTEKPYELQKQWTVFHISPSNALLWVDSIMTPIRTGTEQFFLPLGQHTYRVEAPFYRTVTDTFHLGDSKRTVIRTELQPLYSYLNVRTPLQNADIYVDGEHIGQGEGTSGRLQAGTHRLRITVGHTCLYDRDITLDESEKKEMTLQRSDLSIQPKETFALTPDTTDSVSLQIVIHRAPVVINAPAPDTEILINRETIGYGTWQGKLPLGTYAVQTRKKGLESDITWIHIPDTLKKEFSLTVPQTTYGTLSISSNVVNAEVWINDSLRGYTPCIIERLPAQKACQIALRKAGYKEVLQTVVPPRNNLLEIKLKLKRKK</sequence>
<reference evidence="2" key="2">
    <citation type="submission" date="2021-04" db="EMBL/GenBank/DDBJ databases">
        <authorList>
            <person name="Gilroy R."/>
        </authorList>
    </citation>
    <scope>NUCLEOTIDE SEQUENCE</scope>
    <source>
        <strain evidence="2">ChiHjej9B8-1298</strain>
    </source>
</reference>